<organism evidence="2 3">
    <name type="scientific">Cyberlindnera jadinii (strain ATCC 18201 / CBS 1600 / BCRC 20928 / JCM 3617 / NBRC 0987 / NRRL Y-1542)</name>
    <name type="common">Torula yeast</name>
    <name type="synonym">Candida utilis</name>
    <dbReference type="NCBI Taxonomy" id="983966"/>
    <lineage>
        <taxon>Eukaryota</taxon>
        <taxon>Fungi</taxon>
        <taxon>Dikarya</taxon>
        <taxon>Ascomycota</taxon>
        <taxon>Saccharomycotina</taxon>
        <taxon>Saccharomycetes</taxon>
        <taxon>Phaffomycetales</taxon>
        <taxon>Phaffomycetaceae</taxon>
        <taxon>Cyberlindnera</taxon>
    </lineage>
</organism>
<dbReference type="Proteomes" id="UP000038830">
    <property type="component" value="Unassembled WGS sequence"/>
</dbReference>
<proteinExistence type="predicted"/>
<dbReference type="EMBL" id="CDQK01000003">
    <property type="protein sequence ID" value="CEP22240.1"/>
    <property type="molecule type" value="Genomic_DNA"/>
</dbReference>
<protein>
    <submittedName>
        <fullName evidence="2">Uncharacterized protein</fullName>
    </submittedName>
</protein>
<feature type="region of interest" description="Disordered" evidence="1">
    <location>
        <begin position="43"/>
        <end position="72"/>
    </location>
</feature>
<evidence type="ECO:0000256" key="1">
    <source>
        <dbReference type="SAM" id="MobiDB-lite"/>
    </source>
</evidence>
<evidence type="ECO:0000313" key="3">
    <source>
        <dbReference type="Proteomes" id="UP000038830"/>
    </source>
</evidence>
<feature type="compositionally biased region" description="Low complexity" evidence="1">
    <location>
        <begin position="47"/>
        <end position="59"/>
    </location>
</feature>
<evidence type="ECO:0000313" key="2">
    <source>
        <dbReference type="EMBL" id="CEP22240.1"/>
    </source>
</evidence>
<reference evidence="3" key="1">
    <citation type="journal article" date="2015" name="J. Biotechnol.">
        <title>The structure of the Cyberlindnera jadinii genome and its relation to Candida utilis analyzed by the occurrence of single nucleotide polymorphisms.</title>
        <authorList>
            <person name="Rupp O."/>
            <person name="Brinkrolf K."/>
            <person name="Buerth C."/>
            <person name="Kunigo M."/>
            <person name="Schneider J."/>
            <person name="Jaenicke S."/>
            <person name="Goesmann A."/>
            <person name="Puehler A."/>
            <person name="Jaeger K.-E."/>
            <person name="Ernst J.F."/>
        </authorList>
    </citation>
    <scope>NUCLEOTIDE SEQUENCE [LARGE SCALE GENOMIC DNA]</scope>
    <source>
        <strain evidence="3">ATCC 18201 / CBS 1600 / BCRC 20928 / JCM 3617 / NBRC 0987 / NRRL Y-1542</strain>
    </source>
</reference>
<gene>
    <name evidence="2" type="ORF">BN1211_2532</name>
</gene>
<accession>A0A0H5C2S0</accession>
<dbReference type="AlphaFoldDB" id="A0A0H5C2S0"/>
<name>A0A0H5C2S0_CYBJN</name>
<sequence length="95" mass="10312">MSGIFDKYITMLSGTSKSMNSKANAQRYISTIDGHEIVIPAHKMRRSSSVSSDASDISAGMMSRNGSVSGDSHEAVIMEVKEVKVKTTPNNRVNF</sequence>